<dbReference type="STRING" id="180088.A0A1J8RG47"/>
<evidence type="ECO:0000313" key="1">
    <source>
        <dbReference type="EMBL" id="OJA20770.1"/>
    </source>
</evidence>
<dbReference type="EMBL" id="LVVM01000388">
    <property type="protein sequence ID" value="OJA20770.1"/>
    <property type="molecule type" value="Genomic_DNA"/>
</dbReference>
<evidence type="ECO:0000313" key="2">
    <source>
        <dbReference type="Proteomes" id="UP000183567"/>
    </source>
</evidence>
<proteinExistence type="predicted"/>
<dbReference type="AlphaFoldDB" id="A0A1J8RG47"/>
<accession>A0A1J8RG47</accession>
<feature type="non-terminal residue" evidence="1">
    <location>
        <position position="771"/>
    </location>
</feature>
<dbReference type="PANTHER" id="PTHR33266:SF1">
    <property type="entry name" value="F-BOX DOMAIN-CONTAINING PROTEIN"/>
    <property type="match status" value="1"/>
</dbReference>
<dbReference type="OrthoDB" id="107110at2759"/>
<keyword evidence="2" id="KW-1185">Reference proteome</keyword>
<protein>
    <submittedName>
        <fullName evidence="1">Uncharacterized protein</fullName>
    </submittedName>
</protein>
<gene>
    <name evidence="1" type="ORF">AZE42_12689</name>
</gene>
<dbReference type="PANTHER" id="PTHR33266">
    <property type="entry name" value="CHROMOSOME 15, WHOLE GENOME SHOTGUN SEQUENCE"/>
    <property type="match status" value="1"/>
</dbReference>
<name>A0A1J8RG47_9AGAM</name>
<sequence>MLDSSGSRLEDLPVSPLPLTQKLRDELDATLVKKVRFAAKHILDCDSAATVDDESSFFFVSILENTILQVNRLLRRENMKEILYDDVDEQILEQHPKLRDVIRAACQTGKFANLADLDILRTPEPAKPPVTPEKGAKRSSLVYKVPSHFGLMEGEDNPFRLYDSFVRPYVGEAVDSFFDYLASNNNKFSARLSRSYYGKFCSIVQMWLNMSIQLRKKGVLVLYMNIREPSDSGFPTRDKVPSSILTEGMQCSQAEYTARCCAFFAAIFNILGGELSEMTSRTRSGRSEIATVMENWSDKMCDMGSAYRTKFFDKVKTKYLTILPKIDVQKNSKQTSADATEPALEEATNKLGNMSLTEQSMPTQGPARDLSGLFSHPLLQKWQLFQHLSQSVSTSLFASCYYSWNLADDSLRVAAAGQLLYTPYTRLGWDQNADALSDVSANDVAQFDHIVGFGRPLWKSLMTVPDETINSIITIATQKLTGSLSETFDFANTNEALAILSQRFALGVCFGHPDAVSYIEKGVASHMRICYSTTDDRSWSYADYPSEPLLSCAAAHRLYQNHSNLTHALTVLKTKVDGGMFEIGQSGELTSRLLLLIAKDMYVRKDHEISKDSYIRARDPDDDNHWKAELIDCQKVSVIHFLEHLCGDSFWSQAGDTAKELFKNAYINFSHWVPMDGMISPGPEVSDRCTAAEWTLRHWHRTSAVQCCHLQPLVDKMIPIYFDDPNLGRDDMARVSQIFISDKAGKYSSERDLGFISRTHPSIDCLSPLPF</sequence>
<comment type="caution">
    <text evidence="1">The sequence shown here is derived from an EMBL/GenBank/DDBJ whole genome shotgun (WGS) entry which is preliminary data.</text>
</comment>
<dbReference type="Proteomes" id="UP000183567">
    <property type="component" value="Unassembled WGS sequence"/>
</dbReference>
<organism evidence="1 2">
    <name type="scientific">Rhizopogon vesiculosus</name>
    <dbReference type="NCBI Taxonomy" id="180088"/>
    <lineage>
        <taxon>Eukaryota</taxon>
        <taxon>Fungi</taxon>
        <taxon>Dikarya</taxon>
        <taxon>Basidiomycota</taxon>
        <taxon>Agaricomycotina</taxon>
        <taxon>Agaricomycetes</taxon>
        <taxon>Agaricomycetidae</taxon>
        <taxon>Boletales</taxon>
        <taxon>Suillineae</taxon>
        <taxon>Rhizopogonaceae</taxon>
        <taxon>Rhizopogon</taxon>
    </lineage>
</organism>
<reference evidence="1 2" key="1">
    <citation type="submission" date="2016-03" db="EMBL/GenBank/DDBJ databases">
        <title>Comparative genomics of the ectomycorrhizal sister species Rhizopogon vinicolor and Rhizopogon vesiculosus (Basidiomycota: Boletales) reveals a divergence of the mating type B locus.</title>
        <authorList>
            <person name="Mujic A.B."/>
            <person name="Kuo A."/>
            <person name="Tritt A."/>
            <person name="Lipzen A."/>
            <person name="Chen C."/>
            <person name="Johnson J."/>
            <person name="Sharma A."/>
            <person name="Barry K."/>
            <person name="Grigoriev I.V."/>
            <person name="Spatafora J.W."/>
        </authorList>
    </citation>
    <scope>NUCLEOTIDE SEQUENCE [LARGE SCALE GENOMIC DNA]</scope>
    <source>
        <strain evidence="1 2">AM-OR11-056</strain>
    </source>
</reference>